<organism evidence="2">
    <name type="scientific">bioreactor metagenome</name>
    <dbReference type="NCBI Taxonomy" id="1076179"/>
    <lineage>
        <taxon>unclassified sequences</taxon>
        <taxon>metagenomes</taxon>
        <taxon>ecological metagenomes</taxon>
    </lineage>
</organism>
<dbReference type="PANTHER" id="PTHR40026">
    <property type="entry name" value="PROTEIN VEG"/>
    <property type="match status" value="1"/>
</dbReference>
<reference evidence="2" key="1">
    <citation type="submission" date="2019-08" db="EMBL/GenBank/DDBJ databases">
        <authorList>
            <person name="Kucharzyk K."/>
            <person name="Murdoch R.W."/>
            <person name="Higgins S."/>
            <person name="Loffler F."/>
        </authorList>
    </citation>
    <scope>NUCLEOTIDE SEQUENCE</scope>
</reference>
<dbReference type="InterPro" id="IPR009366">
    <property type="entry name" value="Protein_Veg"/>
</dbReference>
<keyword evidence="1" id="KW-0472">Membrane</keyword>
<sequence>MLVNILVSTVFFYCISFFYMVDLKSFGLSVIIDNEVNCMPTTLATIKKDLEGRIGSQIMLVAQTGRKRQTERRGVLTETYPSVFVVDLDPEENSFERVSYSYSDVLTRTVEIEFLTEAV</sequence>
<evidence type="ECO:0008006" key="3">
    <source>
        <dbReference type="Google" id="ProtNLM"/>
    </source>
</evidence>
<protein>
    <recommendedName>
        <fullName evidence="3">Protein Veg</fullName>
    </recommendedName>
</protein>
<accession>A0A645C1G3</accession>
<evidence type="ECO:0000256" key="1">
    <source>
        <dbReference type="SAM" id="Phobius"/>
    </source>
</evidence>
<dbReference type="EMBL" id="VSSQ01023941">
    <property type="protein sequence ID" value="MPM71168.1"/>
    <property type="molecule type" value="Genomic_DNA"/>
</dbReference>
<keyword evidence="1" id="KW-0812">Transmembrane</keyword>
<dbReference type="Gene3D" id="2.30.30.100">
    <property type="match status" value="1"/>
</dbReference>
<evidence type="ECO:0000313" key="2">
    <source>
        <dbReference type="EMBL" id="MPM71168.1"/>
    </source>
</evidence>
<gene>
    <name evidence="2" type="ORF">SDC9_118131</name>
</gene>
<dbReference type="Pfam" id="PF06257">
    <property type="entry name" value="VEG"/>
    <property type="match status" value="1"/>
</dbReference>
<dbReference type="PANTHER" id="PTHR40026:SF1">
    <property type="entry name" value="PROTEIN VEG"/>
    <property type="match status" value="1"/>
</dbReference>
<feature type="transmembrane region" description="Helical" evidence="1">
    <location>
        <begin position="6"/>
        <end position="23"/>
    </location>
</feature>
<dbReference type="GO" id="GO:0006355">
    <property type="term" value="P:regulation of DNA-templated transcription"/>
    <property type="evidence" value="ECO:0007669"/>
    <property type="project" value="InterPro"/>
</dbReference>
<dbReference type="AlphaFoldDB" id="A0A645C1G3"/>
<comment type="caution">
    <text evidence="2">The sequence shown here is derived from an EMBL/GenBank/DDBJ whole genome shotgun (WGS) entry which is preliminary data.</text>
</comment>
<name>A0A645C1G3_9ZZZZ</name>
<proteinExistence type="predicted"/>
<keyword evidence="1" id="KW-1133">Transmembrane helix</keyword>